<keyword evidence="3" id="KW-0238">DNA-binding</keyword>
<proteinExistence type="predicted"/>
<evidence type="ECO:0000256" key="3">
    <source>
        <dbReference type="ARBA" id="ARBA00023125"/>
    </source>
</evidence>
<sequence>MRIGGGRGGAFMNNGMGSSRIDESGLEKERGYADGGGLFPADGTGSLNGTGGTGSLGGIRGSAMGKSRTYNYKNYDLEAFVENEPEVIEMVTFCKRRAGLFKKASELCTLCGVEVAIVVFSPAGKPFAFGHPEVNSIVDKFLARNPHRITGSHQLMEAHRNANVRELNMQLTFVLEQLEMERKKGQLLDQIREATRRQSWWESSIDLLGLIELEQLREAMAELKKSVAEQANKVMAESANSFPFLVNRMGIVGSFENKFNGVSGDYSSVPRGNYFGHGQGVLSFLRTFMEDHCRLVPH</sequence>
<dbReference type="Pfam" id="PF00319">
    <property type="entry name" value="SRF-TF"/>
    <property type="match status" value="1"/>
</dbReference>
<dbReference type="GO" id="GO:0005634">
    <property type="term" value="C:nucleus"/>
    <property type="evidence" value="ECO:0007669"/>
    <property type="project" value="UniProtKB-SubCell"/>
</dbReference>
<keyword evidence="9" id="KW-1185">Reference proteome</keyword>
<evidence type="ECO:0000256" key="1">
    <source>
        <dbReference type="ARBA" id="ARBA00004123"/>
    </source>
</evidence>
<evidence type="ECO:0000256" key="6">
    <source>
        <dbReference type="SAM" id="Coils"/>
    </source>
</evidence>
<evidence type="ECO:0000259" key="7">
    <source>
        <dbReference type="PROSITE" id="PS50066"/>
    </source>
</evidence>
<dbReference type="InterPro" id="IPR036879">
    <property type="entry name" value="TF_MADSbox_sf"/>
</dbReference>
<protein>
    <recommendedName>
        <fullName evidence="7">MADS-box domain-containing protein</fullName>
    </recommendedName>
</protein>
<dbReference type="PANTHER" id="PTHR11945:SF629">
    <property type="entry name" value="OS02G0164450 PROTEIN"/>
    <property type="match status" value="1"/>
</dbReference>
<name>A0AAV8S5B4_9ROSI</name>
<keyword evidence="2" id="KW-0805">Transcription regulation</keyword>
<dbReference type="SUPFAM" id="SSF55455">
    <property type="entry name" value="SRF-like"/>
    <property type="match status" value="1"/>
</dbReference>
<dbReference type="GO" id="GO:0046983">
    <property type="term" value="F:protein dimerization activity"/>
    <property type="evidence" value="ECO:0007669"/>
    <property type="project" value="InterPro"/>
</dbReference>
<dbReference type="Gene3D" id="6.10.140.920">
    <property type="match status" value="1"/>
</dbReference>
<organism evidence="8 9">
    <name type="scientific">Erythroxylum novogranatense</name>
    <dbReference type="NCBI Taxonomy" id="1862640"/>
    <lineage>
        <taxon>Eukaryota</taxon>
        <taxon>Viridiplantae</taxon>
        <taxon>Streptophyta</taxon>
        <taxon>Embryophyta</taxon>
        <taxon>Tracheophyta</taxon>
        <taxon>Spermatophyta</taxon>
        <taxon>Magnoliopsida</taxon>
        <taxon>eudicotyledons</taxon>
        <taxon>Gunneridae</taxon>
        <taxon>Pentapetalae</taxon>
        <taxon>rosids</taxon>
        <taxon>fabids</taxon>
        <taxon>Malpighiales</taxon>
        <taxon>Erythroxylaceae</taxon>
        <taxon>Erythroxylum</taxon>
    </lineage>
</organism>
<evidence type="ECO:0000313" key="8">
    <source>
        <dbReference type="EMBL" id="KAJ8747381.1"/>
    </source>
</evidence>
<feature type="domain" description="MADS-box" evidence="7">
    <location>
        <begin position="84"/>
        <end position="133"/>
    </location>
</feature>
<dbReference type="PRINTS" id="PR00404">
    <property type="entry name" value="MADSDOMAIN"/>
</dbReference>
<keyword evidence="4" id="KW-0804">Transcription</keyword>
<evidence type="ECO:0000256" key="4">
    <source>
        <dbReference type="ARBA" id="ARBA00023163"/>
    </source>
</evidence>
<comment type="caution">
    <text evidence="8">The sequence shown here is derived from an EMBL/GenBank/DDBJ whole genome shotgun (WGS) entry which is preliminary data.</text>
</comment>
<reference evidence="8 9" key="1">
    <citation type="submission" date="2021-09" db="EMBL/GenBank/DDBJ databases">
        <title>Genomic insights and catalytic innovation underlie evolution of tropane alkaloids biosynthesis.</title>
        <authorList>
            <person name="Wang Y.-J."/>
            <person name="Tian T."/>
            <person name="Huang J.-P."/>
            <person name="Huang S.-X."/>
        </authorList>
    </citation>
    <scope>NUCLEOTIDE SEQUENCE [LARGE SCALE GENOMIC DNA]</scope>
    <source>
        <strain evidence="8">KIB-2018</strain>
        <tissue evidence="8">Leaf</tissue>
    </source>
</reference>
<evidence type="ECO:0000313" key="9">
    <source>
        <dbReference type="Proteomes" id="UP001159364"/>
    </source>
</evidence>
<evidence type="ECO:0000256" key="5">
    <source>
        <dbReference type="ARBA" id="ARBA00023242"/>
    </source>
</evidence>
<dbReference type="GO" id="GO:0000978">
    <property type="term" value="F:RNA polymerase II cis-regulatory region sequence-specific DNA binding"/>
    <property type="evidence" value="ECO:0007669"/>
    <property type="project" value="TreeGrafter"/>
</dbReference>
<dbReference type="InterPro" id="IPR002100">
    <property type="entry name" value="TF_MADSbox"/>
</dbReference>
<dbReference type="GO" id="GO:0000981">
    <property type="term" value="F:DNA-binding transcription factor activity, RNA polymerase II-specific"/>
    <property type="evidence" value="ECO:0007669"/>
    <property type="project" value="TreeGrafter"/>
</dbReference>
<dbReference type="PANTHER" id="PTHR11945">
    <property type="entry name" value="MADS BOX PROTEIN"/>
    <property type="match status" value="1"/>
</dbReference>
<dbReference type="PROSITE" id="PS50066">
    <property type="entry name" value="MADS_BOX_2"/>
    <property type="match status" value="1"/>
</dbReference>
<dbReference type="SMART" id="SM00432">
    <property type="entry name" value="MADS"/>
    <property type="match status" value="1"/>
</dbReference>
<evidence type="ECO:0000256" key="2">
    <source>
        <dbReference type="ARBA" id="ARBA00023015"/>
    </source>
</evidence>
<keyword evidence="6" id="KW-0175">Coiled coil</keyword>
<dbReference type="AlphaFoldDB" id="A0AAV8S5B4"/>
<comment type="subcellular location">
    <subcellularLocation>
        <location evidence="1">Nucleus</location>
    </subcellularLocation>
</comment>
<accession>A0AAV8S5B4</accession>
<feature type="coiled-coil region" evidence="6">
    <location>
        <begin position="177"/>
        <end position="233"/>
    </location>
</feature>
<dbReference type="EMBL" id="JAIWQS010000181">
    <property type="protein sequence ID" value="KAJ8747381.1"/>
    <property type="molecule type" value="Genomic_DNA"/>
</dbReference>
<dbReference type="FunFam" id="3.40.1810.10:FF:000006">
    <property type="entry name" value="Agamous-like MADS-box protein AGL62"/>
    <property type="match status" value="1"/>
</dbReference>
<gene>
    <name evidence="8" type="ORF">K2173_001512</name>
</gene>
<dbReference type="Proteomes" id="UP001159364">
    <property type="component" value="Unassembled WGS sequence"/>
</dbReference>
<dbReference type="Gene3D" id="3.40.1810.10">
    <property type="entry name" value="Transcription factor, MADS-box"/>
    <property type="match status" value="1"/>
</dbReference>
<keyword evidence="5" id="KW-0539">Nucleus</keyword>